<name>A0A1V6QC12_9EURO</name>
<dbReference type="OrthoDB" id="2283488at2759"/>
<dbReference type="STRING" id="416450.A0A1V6QC12"/>
<reference evidence="3" key="1">
    <citation type="journal article" date="2017" name="Nat. Microbiol.">
        <title>Global analysis of biosynthetic gene clusters reveals vast potential of secondary metabolite production in Penicillium species.</title>
        <authorList>
            <person name="Nielsen J.C."/>
            <person name="Grijseels S."/>
            <person name="Prigent S."/>
            <person name="Ji B."/>
            <person name="Dainat J."/>
            <person name="Nielsen K.F."/>
            <person name="Frisvad J.C."/>
            <person name="Workman M."/>
            <person name="Nielsen J."/>
        </authorList>
    </citation>
    <scope>NUCLEOTIDE SEQUENCE [LARGE SCALE GENOMIC DNA]</scope>
    <source>
        <strain evidence="3">IBT 31811</strain>
    </source>
</reference>
<feature type="compositionally biased region" description="Polar residues" evidence="1">
    <location>
        <begin position="143"/>
        <end position="166"/>
    </location>
</feature>
<evidence type="ECO:0000256" key="1">
    <source>
        <dbReference type="SAM" id="MobiDB-lite"/>
    </source>
</evidence>
<feature type="region of interest" description="Disordered" evidence="1">
    <location>
        <begin position="118"/>
        <end position="166"/>
    </location>
</feature>
<dbReference type="Proteomes" id="UP000191672">
    <property type="component" value="Unassembled WGS sequence"/>
</dbReference>
<accession>A0A1V6QC12</accession>
<evidence type="ECO:0000313" key="2">
    <source>
        <dbReference type="EMBL" id="OQD86750.1"/>
    </source>
</evidence>
<dbReference type="EMBL" id="MDYN01000007">
    <property type="protein sequence ID" value="OQD86750.1"/>
    <property type="molecule type" value="Genomic_DNA"/>
</dbReference>
<organism evidence="2 3">
    <name type="scientific">Penicillium antarcticum</name>
    <dbReference type="NCBI Taxonomy" id="416450"/>
    <lineage>
        <taxon>Eukaryota</taxon>
        <taxon>Fungi</taxon>
        <taxon>Dikarya</taxon>
        <taxon>Ascomycota</taxon>
        <taxon>Pezizomycotina</taxon>
        <taxon>Eurotiomycetes</taxon>
        <taxon>Eurotiomycetidae</taxon>
        <taxon>Eurotiales</taxon>
        <taxon>Aspergillaceae</taxon>
        <taxon>Penicillium</taxon>
    </lineage>
</organism>
<evidence type="ECO:0000313" key="3">
    <source>
        <dbReference type="Proteomes" id="UP000191672"/>
    </source>
</evidence>
<protein>
    <submittedName>
        <fullName evidence="2">Uncharacterized protein</fullName>
    </submittedName>
</protein>
<gene>
    <name evidence="2" type="ORF">PENANT_c007G08198</name>
</gene>
<keyword evidence="3" id="KW-1185">Reference proteome</keyword>
<proteinExistence type="predicted"/>
<dbReference type="AlphaFoldDB" id="A0A1V6QC12"/>
<sequence>MSTGNITRFSFTDFQGCSIASIVTLIAGIMERDSGYEARVTFVLDCMRKMATGNITAKMGVKLVEAVHFITNEAAAKIHREASASTNITQDMQISAATSEYNQWAVWFAKESSQTEEQSLLSGRGIDGDRNVVPFSETPLLQPEQSNDPNISSWRSPNEPMSWSFD</sequence>
<comment type="caution">
    <text evidence="2">The sequence shown here is derived from an EMBL/GenBank/DDBJ whole genome shotgun (WGS) entry which is preliminary data.</text>
</comment>